<evidence type="ECO:0000313" key="5">
    <source>
        <dbReference type="Proteomes" id="UP000501325"/>
    </source>
</evidence>
<dbReference type="KEGG" id="bmed:GYM46_10550"/>
<dbReference type="InterPro" id="IPR036986">
    <property type="entry name" value="S4_RNA-bd_sf"/>
</dbReference>
<evidence type="ECO:0000256" key="1">
    <source>
        <dbReference type="PROSITE-ProRule" id="PRU00182"/>
    </source>
</evidence>
<protein>
    <submittedName>
        <fullName evidence="3">Heat shock protein 15</fullName>
    </submittedName>
    <submittedName>
        <fullName evidence="2">RNA-binding S4 domain-containing protein</fullName>
    </submittedName>
</protein>
<evidence type="ECO:0000313" key="4">
    <source>
        <dbReference type="Proteomes" id="UP000289220"/>
    </source>
</evidence>
<sequence length="95" mass="10794">MSETDSSCRIDIWLWRARFLKTRSLAAALVERGAMRLTHQGREIRLDKPSRCVRPGDLLTFAQNGRVTTLRVEAMGERRGPPEEARALYSLIIAP</sequence>
<evidence type="ECO:0000313" key="3">
    <source>
        <dbReference type="EMBL" id="VDC49328.1"/>
    </source>
</evidence>
<dbReference type="EMBL" id="CP048751">
    <property type="protein sequence ID" value="QIH73349.1"/>
    <property type="molecule type" value="Genomic_DNA"/>
</dbReference>
<keyword evidence="4" id="KW-1185">Reference proteome</keyword>
<reference evidence="2 5" key="2">
    <citation type="submission" date="2020-01" db="EMBL/GenBank/DDBJ databases">
        <authorList>
            <person name="Wang S."/>
        </authorList>
    </citation>
    <scope>NUCLEOTIDE SEQUENCE [LARGE SCALE GENOMIC DNA]</scope>
    <source>
        <strain evidence="2 5">D151-2-6</strain>
    </source>
</reference>
<dbReference type="AlphaFoldDB" id="A0A6G7EJ35"/>
<dbReference type="EMBL" id="UXHF01000016">
    <property type="protein sequence ID" value="VDC49328.1"/>
    <property type="molecule type" value="Genomic_DNA"/>
</dbReference>
<dbReference type="PROSITE" id="PS50889">
    <property type="entry name" value="S4"/>
    <property type="match status" value="1"/>
</dbReference>
<dbReference type="RefSeq" id="WP_008260578.1">
    <property type="nucleotide sequence ID" value="NZ_CP048751.1"/>
</dbReference>
<keyword evidence="3" id="KW-0346">Stress response</keyword>
<proteinExistence type="predicted"/>
<keyword evidence="1" id="KW-0694">RNA-binding</keyword>
<gene>
    <name evidence="3" type="primary">hslR</name>
    <name evidence="3" type="ORF">BREV_BREV_01152</name>
    <name evidence="2" type="ORF">GYM46_10550</name>
</gene>
<dbReference type="CDD" id="cd00165">
    <property type="entry name" value="S4"/>
    <property type="match status" value="1"/>
</dbReference>
<organism evidence="3 4">
    <name type="scientific">Brevundimonas mediterranea</name>
    <dbReference type="NCBI Taxonomy" id="74329"/>
    <lineage>
        <taxon>Bacteria</taxon>
        <taxon>Pseudomonadati</taxon>
        <taxon>Pseudomonadota</taxon>
        <taxon>Alphaproteobacteria</taxon>
        <taxon>Caulobacterales</taxon>
        <taxon>Caulobacteraceae</taxon>
        <taxon>Brevundimonas</taxon>
    </lineage>
</organism>
<dbReference type="SUPFAM" id="SSF55174">
    <property type="entry name" value="Alpha-L RNA-binding motif"/>
    <property type="match status" value="1"/>
</dbReference>
<accession>A0A6G7EJ35</accession>
<dbReference type="GO" id="GO:0003723">
    <property type="term" value="F:RNA binding"/>
    <property type="evidence" value="ECO:0007669"/>
    <property type="project" value="UniProtKB-KW"/>
</dbReference>
<evidence type="ECO:0000313" key="2">
    <source>
        <dbReference type="EMBL" id="QIH73349.1"/>
    </source>
</evidence>
<dbReference type="Proteomes" id="UP000289220">
    <property type="component" value="Unassembled WGS sequence"/>
</dbReference>
<dbReference type="Proteomes" id="UP000501325">
    <property type="component" value="Chromosome"/>
</dbReference>
<name>A0A6G7EJ35_9CAUL</name>
<reference evidence="3 4" key="1">
    <citation type="submission" date="2018-11" db="EMBL/GenBank/DDBJ databases">
        <authorList>
            <person name="Peiro R."/>
            <person name="Begona"/>
            <person name="Cbmso G."/>
            <person name="Lopez M."/>
            <person name="Gonzalez S."/>
            <person name="Sacristan E."/>
            <person name="Castillo E."/>
        </authorList>
    </citation>
    <scope>NUCLEOTIDE SEQUENCE [LARGE SCALE GENOMIC DNA]</scope>
    <source>
        <strain evidence="3">Brev_genome</strain>
    </source>
</reference>
<dbReference type="Gene3D" id="3.10.290.10">
    <property type="entry name" value="RNA-binding S4 domain"/>
    <property type="match status" value="1"/>
</dbReference>